<evidence type="ECO:0000313" key="8">
    <source>
        <dbReference type="Proteomes" id="UP000218944"/>
    </source>
</evidence>
<comment type="subcellular location">
    <subcellularLocation>
        <location evidence="1">Periplasm</location>
    </subcellularLocation>
</comment>
<dbReference type="GO" id="GO:0009055">
    <property type="term" value="F:electron transfer activity"/>
    <property type="evidence" value="ECO:0007669"/>
    <property type="project" value="InterPro"/>
</dbReference>
<evidence type="ECO:0000256" key="5">
    <source>
        <dbReference type="PIRSR" id="PIRSR602386-1"/>
    </source>
</evidence>
<keyword evidence="4" id="KW-0249">Electron transport</keyword>
<feature type="domain" description="EfeO-type cupredoxin-like" evidence="6">
    <location>
        <begin position="12"/>
        <end position="96"/>
    </location>
</feature>
<dbReference type="GO" id="GO:0005507">
    <property type="term" value="F:copper ion binding"/>
    <property type="evidence" value="ECO:0007669"/>
    <property type="project" value="InterPro"/>
</dbReference>
<comment type="caution">
    <text evidence="7">The sequence shown here is derived from an EMBL/GenBank/DDBJ whole genome shotgun (WGS) entry which is preliminary data.</text>
</comment>
<evidence type="ECO:0000256" key="2">
    <source>
        <dbReference type="ARBA" id="ARBA00022448"/>
    </source>
</evidence>
<comment type="cofactor">
    <cofactor evidence="5">
        <name>Cu cation</name>
        <dbReference type="ChEBI" id="CHEBI:23378"/>
    </cofactor>
    <text evidence="5">Binds 1 copper ion per subunit.</text>
</comment>
<dbReference type="EMBL" id="NSJV01000154">
    <property type="protein sequence ID" value="PAU49381.1"/>
    <property type="molecule type" value="Genomic_DNA"/>
</dbReference>
<dbReference type="InterPro" id="IPR052721">
    <property type="entry name" value="ET_Amicyanin"/>
</dbReference>
<dbReference type="PANTHER" id="PTHR36507:SF1">
    <property type="entry name" value="BLL1555 PROTEIN"/>
    <property type="match status" value="1"/>
</dbReference>
<accession>A0A2A2DD12</accession>
<dbReference type="Pfam" id="PF13473">
    <property type="entry name" value="Cupredoxin_1"/>
    <property type="match status" value="1"/>
</dbReference>
<feature type="binding site" evidence="5">
    <location>
        <position position="50"/>
    </location>
    <ligand>
        <name>Cu cation</name>
        <dbReference type="ChEBI" id="CHEBI:23378"/>
    </ligand>
</feature>
<dbReference type="InterPro" id="IPR028096">
    <property type="entry name" value="EfeO_Cupredoxin"/>
</dbReference>
<feature type="binding site" evidence="5">
    <location>
        <position position="87"/>
    </location>
    <ligand>
        <name>Cu cation</name>
        <dbReference type="ChEBI" id="CHEBI:23378"/>
    </ligand>
</feature>
<dbReference type="SUPFAM" id="SSF49503">
    <property type="entry name" value="Cupredoxins"/>
    <property type="match status" value="1"/>
</dbReference>
<evidence type="ECO:0000256" key="4">
    <source>
        <dbReference type="ARBA" id="ARBA00022982"/>
    </source>
</evidence>
<dbReference type="PRINTS" id="PR00155">
    <property type="entry name" value="AMICYANIN"/>
</dbReference>
<evidence type="ECO:0000256" key="1">
    <source>
        <dbReference type="ARBA" id="ARBA00004418"/>
    </source>
</evidence>
<keyword evidence="5" id="KW-0186">Copper</keyword>
<organism evidence="7 8">
    <name type="scientific">Streptomyces albireticuli</name>
    <dbReference type="NCBI Taxonomy" id="1940"/>
    <lineage>
        <taxon>Bacteria</taxon>
        <taxon>Bacillati</taxon>
        <taxon>Actinomycetota</taxon>
        <taxon>Actinomycetes</taxon>
        <taxon>Kitasatosporales</taxon>
        <taxon>Streptomycetaceae</taxon>
        <taxon>Streptomyces</taxon>
    </lineage>
</organism>
<gene>
    <name evidence="7" type="ORF">CK936_07965</name>
</gene>
<evidence type="ECO:0000259" key="6">
    <source>
        <dbReference type="Pfam" id="PF13473"/>
    </source>
</evidence>
<dbReference type="InterPro" id="IPR035668">
    <property type="entry name" value="Amicyanin"/>
</dbReference>
<feature type="binding site" evidence="5">
    <location>
        <position position="84"/>
    </location>
    <ligand>
        <name>Cu cation</name>
        <dbReference type="ChEBI" id="CHEBI:23378"/>
    </ligand>
</feature>
<name>A0A2A2DD12_9ACTN</name>
<dbReference type="GO" id="GO:0042597">
    <property type="term" value="C:periplasmic space"/>
    <property type="evidence" value="ECO:0007669"/>
    <property type="project" value="UniProtKB-SubCell"/>
</dbReference>
<reference evidence="7 8" key="1">
    <citation type="submission" date="2017-08" db="EMBL/GenBank/DDBJ databases">
        <title>Genome sequence of Streptomyces albireticuli NRRL B-1670.</title>
        <authorList>
            <person name="Graham D.E."/>
            <person name="Mahan K.M."/>
            <person name="Klingeman D.M."/>
            <person name="Hettich R.L."/>
            <person name="Parry R.J."/>
            <person name="Spain J.C."/>
        </authorList>
    </citation>
    <scope>NUCLEOTIDE SEQUENCE [LARGE SCALE GENOMIC DNA]</scope>
    <source>
        <strain evidence="7 8">NRRL B-1670</strain>
    </source>
</reference>
<dbReference type="InterPro" id="IPR008972">
    <property type="entry name" value="Cupredoxin"/>
</dbReference>
<keyword evidence="8" id="KW-1185">Reference proteome</keyword>
<dbReference type="InterPro" id="IPR002386">
    <property type="entry name" value="Amicyanin/Pseudoazurin"/>
</dbReference>
<protein>
    <submittedName>
        <fullName evidence="7">Plastocyanin</fullName>
    </submittedName>
</protein>
<dbReference type="Gene3D" id="2.60.40.420">
    <property type="entry name" value="Cupredoxins - blue copper proteins"/>
    <property type="match status" value="1"/>
</dbReference>
<keyword evidence="2" id="KW-0813">Transport</keyword>
<dbReference type="AlphaFoldDB" id="A0A2A2DD12"/>
<dbReference type="Proteomes" id="UP000218944">
    <property type="component" value="Unassembled WGS sequence"/>
</dbReference>
<keyword evidence="5" id="KW-0479">Metal-binding</keyword>
<evidence type="ECO:0000256" key="3">
    <source>
        <dbReference type="ARBA" id="ARBA00022764"/>
    </source>
</evidence>
<keyword evidence="3" id="KW-0574">Periplasm</keyword>
<dbReference type="CDD" id="cd13921">
    <property type="entry name" value="Amicyanin"/>
    <property type="match status" value="1"/>
</dbReference>
<proteinExistence type="predicted"/>
<evidence type="ECO:0000313" key="7">
    <source>
        <dbReference type="EMBL" id="PAU49381.1"/>
    </source>
</evidence>
<dbReference type="PANTHER" id="PTHR36507">
    <property type="entry name" value="BLL1555 PROTEIN"/>
    <property type="match status" value="1"/>
</dbReference>
<sequence>MAGPAASAAPPAKPAAEAIVLIQDFQFDPPSVTIAVGDTVRWTNNDSATHTSTSDKGVWDSGNLTTGTSFRRTFRTAGTFPYHCAIHPSMTGTVTVR</sequence>